<organism evidence="3 4">
    <name type="scientific">Paramarasmius palmivorus</name>
    <dbReference type="NCBI Taxonomy" id="297713"/>
    <lineage>
        <taxon>Eukaryota</taxon>
        <taxon>Fungi</taxon>
        <taxon>Dikarya</taxon>
        <taxon>Basidiomycota</taxon>
        <taxon>Agaricomycotina</taxon>
        <taxon>Agaricomycetes</taxon>
        <taxon>Agaricomycetidae</taxon>
        <taxon>Agaricales</taxon>
        <taxon>Marasmiineae</taxon>
        <taxon>Marasmiaceae</taxon>
        <taxon>Paramarasmius</taxon>
    </lineage>
</organism>
<protein>
    <recommendedName>
        <fullName evidence="2">DNA2/NAM7 helicase-like C-terminal domain-containing protein</fullName>
    </recommendedName>
</protein>
<dbReference type="Gene3D" id="3.40.50.300">
    <property type="entry name" value="P-loop containing nucleotide triphosphate hydrolases"/>
    <property type="match status" value="2"/>
</dbReference>
<reference evidence="3 4" key="1">
    <citation type="submission" date="2024-01" db="EMBL/GenBank/DDBJ databases">
        <title>A draft genome for a cacao thread blight-causing isolate of Paramarasmius palmivorus.</title>
        <authorList>
            <person name="Baruah I.K."/>
            <person name="Bukari Y."/>
            <person name="Amoako-Attah I."/>
            <person name="Meinhardt L.W."/>
            <person name="Bailey B.A."/>
            <person name="Cohen S.P."/>
        </authorList>
    </citation>
    <scope>NUCLEOTIDE SEQUENCE [LARGE SCALE GENOMIC DNA]</scope>
    <source>
        <strain evidence="3 4">GH-12</strain>
    </source>
</reference>
<dbReference type="CDD" id="cd18808">
    <property type="entry name" value="SF1_C_Upf1"/>
    <property type="match status" value="1"/>
</dbReference>
<keyword evidence="4" id="KW-1185">Reference proteome</keyword>
<name>A0AAW0DL68_9AGAR</name>
<feature type="region of interest" description="Disordered" evidence="1">
    <location>
        <begin position="90"/>
        <end position="112"/>
    </location>
</feature>
<dbReference type="Pfam" id="PF13087">
    <property type="entry name" value="AAA_12"/>
    <property type="match status" value="1"/>
</dbReference>
<gene>
    <name evidence="3" type="ORF">VNI00_004989</name>
</gene>
<dbReference type="InterPro" id="IPR047187">
    <property type="entry name" value="SF1_C_Upf1"/>
</dbReference>
<dbReference type="InterPro" id="IPR045055">
    <property type="entry name" value="DNA2/NAM7-like"/>
</dbReference>
<dbReference type="Proteomes" id="UP001383192">
    <property type="component" value="Unassembled WGS sequence"/>
</dbReference>
<evidence type="ECO:0000259" key="2">
    <source>
        <dbReference type="Pfam" id="PF13087"/>
    </source>
</evidence>
<evidence type="ECO:0000256" key="1">
    <source>
        <dbReference type="SAM" id="MobiDB-lite"/>
    </source>
</evidence>
<dbReference type="PANTHER" id="PTHR10887">
    <property type="entry name" value="DNA2/NAM7 HELICASE FAMILY"/>
    <property type="match status" value="1"/>
</dbReference>
<dbReference type="Pfam" id="PF13604">
    <property type="entry name" value="AAA_30"/>
    <property type="match status" value="1"/>
</dbReference>
<dbReference type="PANTHER" id="PTHR10887:SF495">
    <property type="entry name" value="HELICASE SENATAXIN ISOFORM X1-RELATED"/>
    <property type="match status" value="1"/>
</dbReference>
<proteinExistence type="predicted"/>
<feature type="compositionally biased region" description="Basic residues" evidence="1">
    <location>
        <begin position="92"/>
        <end position="101"/>
    </location>
</feature>
<dbReference type="SUPFAM" id="SSF52540">
    <property type="entry name" value="P-loop containing nucleoside triphosphate hydrolases"/>
    <property type="match status" value="1"/>
</dbReference>
<comment type="caution">
    <text evidence="3">The sequence shown here is derived from an EMBL/GenBank/DDBJ whole genome shotgun (WGS) entry which is preliminary data.</text>
</comment>
<evidence type="ECO:0000313" key="4">
    <source>
        <dbReference type="Proteomes" id="UP001383192"/>
    </source>
</evidence>
<accession>A0AAW0DL68</accession>
<dbReference type="InterPro" id="IPR041679">
    <property type="entry name" value="DNA2/NAM7-like_C"/>
</dbReference>
<dbReference type="AlphaFoldDB" id="A0AAW0DL68"/>
<dbReference type="InterPro" id="IPR027417">
    <property type="entry name" value="P-loop_NTPase"/>
</dbReference>
<dbReference type="CDD" id="cd17934">
    <property type="entry name" value="DEXXQc_Upf1-like"/>
    <property type="match status" value="1"/>
</dbReference>
<sequence>MPKPRKNPLPTFSQNLIDGGSQYSNLNTQSIKYHVVEESKLEDVTIDVFLERNPGPLGISPGYDQQTKALAALAIVGGKLCLVVEFPGNRPEKRRRGKGSRNGKGNDNEASKELPVQREWIQRVLAHPAGIFAFDLAPLALTLYSDLGLRIYQGVDIQSALEASLEPEERPKDRMDPLHAIIQCLGEAVKVHKSIVKDVFGDLFYEAGDNSKELDMMQRAWAAYFIPTFENDQQTFDVAPRIDLRKFNEDQLDMLAKLAGDDLRLDSLKPMETTHAFSNPSLHLGGTDMVQVQSQSFKNKIRRDQDLKVRVRTEQGASYTVSSRSLDVVGRNASFAKGTMVNNATVTSIVSTGRDGPTRADMKRADIALRVLQGQHSLEHNPWVQNIWFPPSDTELLTWPEGWSKQKSQPLSIPESTESNLNPSQTVAVEHMLSDSDEHRIVLIQGPPGTGKTSVIAEYVVTSVEAGFSGIWLVAQSNVAVKNIAEKLVKVGFTKWKLLCSKDFYFDWHEHLYGEVRNNLIPSNHFLKTSPRDLQGCCVILCTLSMLSARLLTKFTQLIPIKTMVVDEASQIQVGDYFGPFDIAKNTLRKVCFIGDDKQLPPYGQEDLGDLKSIFEVEHLRSRIDFLDTQYRMPPQIGSFISEQVYDSLLKSNPLHRITDEILACRLVDVNGKEEPEGSSFKNTSEALMILKIGQQLQEAKEDYRIITPYDGQRNYVEHLMKEQELQWEDKCFNVDSFQGNEEDIIVISLVRSRKIGFLTNLRRTNVMLTRCKRGMIIVTSRAFLEGVGSNSLVGDLKRHLEEKLGEKAWLSEAELRDGRFWGP</sequence>
<evidence type="ECO:0000313" key="3">
    <source>
        <dbReference type="EMBL" id="KAK7050877.1"/>
    </source>
</evidence>
<dbReference type="EMBL" id="JAYKXP010000014">
    <property type="protein sequence ID" value="KAK7050877.1"/>
    <property type="molecule type" value="Genomic_DNA"/>
</dbReference>
<feature type="domain" description="DNA2/NAM7 helicase-like C-terminal" evidence="2">
    <location>
        <begin position="621"/>
        <end position="781"/>
    </location>
</feature>